<dbReference type="EMBL" id="JARKIB010000001">
    <property type="protein sequence ID" value="KAJ7785710.1"/>
    <property type="molecule type" value="Genomic_DNA"/>
</dbReference>
<evidence type="ECO:0000313" key="2">
    <source>
        <dbReference type="Proteomes" id="UP001215598"/>
    </source>
</evidence>
<organism evidence="1 2">
    <name type="scientific">Mycena metata</name>
    <dbReference type="NCBI Taxonomy" id="1033252"/>
    <lineage>
        <taxon>Eukaryota</taxon>
        <taxon>Fungi</taxon>
        <taxon>Dikarya</taxon>
        <taxon>Basidiomycota</taxon>
        <taxon>Agaricomycotina</taxon>
        <taxon>Agaricomycetes</taxon>
        <taxon>Agaricomycetidae</taxon>
        <taxon>Agaricales</taxon>
        <taxon>Marasmiineae</taxon>
        <taxon>Mycenaceae</taxon>
        <taxon>Mycena</taxon>
    </lineage>
</organism>
<name>A0AAD7KH75_9AGAR</name>
<dbReference type="SUPFAM" id="SSF56112">
    <property type="entry name" value="Protein kinase-like (PK-like)"/>
    <property type="match status" value="1"/>
</dbReference>
<gene>
    <name evidence="1" type="ORF">B0H16DRAFT_2495</name>
</gene>
<keyword evidence="2" id="KW-1185">Reference proteome</keyword>
<comment type="caution">
    <text evidence="1">The sequence shown here is derived from an EMBL/GenBank/DDBJ whole genome shotgun (WGS) entry which is preliminary data.</text>
</comment>
<proteinExistence type="predicted"/>
<dbReference type="Gene3D" id="1.10.510.10">
    <property type="entry name" value="Transferase(Phosphotransferase) domain 1"/>
    <property type="match status" value="1"/>
</dbReference>
<sequence length="267" mass="30494">MALQLDDLLLPCNWDDLGLDHRQLIWNAYRSKLEDRGYHLMGSEMYKTLGKDDDYTPPPPSDPFHPTNEEDFVHHLYPRNLYSSRNFSSWQLSVNVCFGTDQRQRPVVLKAVPTDSPELTALRLLFGPSLRKDKRNRAIPVLDFMETAHNFVIIVMPTWGICWSSPPCGNMTTRGELAMKLAETLQFLHANGVAHGDIHPFNIVINHFDSRNFLHRMKTTSGCHPISNTHISISGLPTCSAPELPLVDRPFRCGCLQPWENLSQRTF</sequence>
<evidence type="ECO:0000313" key="1">
    <source>
        <dbReference type="EMBL" id="KAJ7785710.1"/>
    </source>
</evidence>
<evidence type="ECO:0008006" key="3">
    <source>
        <dbReference type="Google" id="ProtNLM"/>
    </source>
</evidence>
<protein>
    <recommendedName>
        <fullName evidence="3">Protein kinase domain-containing protein</fullName>
    </recommendedName>
</protein>
<dbReference type="InterPro" id="IPR011009">
    <property type="entry name" value="Kinase-like_dom_sf"/>
</dbReference>
<dbReference type="AlphaFoldDB" id="A0AAD7KH75"/>
<dbReference type="Proteomes" id="UP001215598">
    <property type="component" value="Unassembled WGS sequence"/>
</dbReference>
<reference evidence="1" key="1">
    <citation type="submission" date="2023-03" db="EMBL/GenBank/DDBJ databases">
        <title>Massive genome expansion in bonnet fungi (Mycena s.s.) driven by repeated elements and novel gene families across ecological guilds.</title>
        <authorList>
            <consortium name="Lawrence Berkeley National Laboratory"/>
            <person name="Harder C.B."/>
            <person name="Miyauchi S."/>
            <person name="Viragh M."/>
            <person name="Kuo A."/>
            <person name="Thoen E."/>
            <person name="Andreopoulos B."/>
            <person name="Lu D."/>
            <person name="Skrede I."/>
            <person name="Drula E."/>
            <person name="Henrissat B."/>
            <person name="Morin E."/>
            <person name="Kohler A."/>
            <person name="Barry K."/>
            <person name="LaButti K."/>
            <person name="Morin E."/>
            <person name="Salamov A."/>
            <person name="Lipzen A."/>
            <person name="Mereny Z."/>
            <person name="Hegedus B."/>
            <person name="Baldrian P."/>
            <person name="Stursova M."/>
            <person name="Weitz H."/>
            <person name="Taylor A."/>
            <person name="Grigoriev I.V."/>
            <person name="Nagy L.G."/>
            <person name="Martin F."/>
            <person name="Kauserud H."/>
        </authorList>
    </citation>
    <scope>NUCLEOTIDE SEQUENCE</scope>
    <source>
        <strain evidence="1">CBHHK182m</strain>
    </source>
</reference>
<accession>A0AAD7KH75</accession>